<dbReference type="SUPFAM" id="SSF46785">
    <property type="entry name" value="Winged helix' DNA-binding domain"/>
    <property type="match status" value="1"/>
</dbReference>
<dbReference type="InterPro" id="IPR029063">
    <property type="entry name" value="SAM-dependent_MTases_sf"/>
</dbReference>
<evidence type="ECO:0000313" key="6">
    <source>
        <dbReference type="Proteomes" id="UP001556367"/>
    </source>
</evidence>
<dbReference type="SUPFAM" id="SSF53335">
    <property type="entry name" value="S-adenosyl-L-methionine-dependent methyltransferases"/>
    <property type="match status" value="1"/>
</dbReference>
<accession>A0ABR3JAK3</accession>
<sequence>MSSPLRQLLDLLTQSVSALEQSCAARGTKIPDLNAPFHPASEAFRADPAAAEAANIISAASLQLAAIMTPPPISMYSVIGGPFNAAALRVCLESHVTEILREGGPRGLTPEQIAAINGQDPKKLGRYLRTLATHHIYREVEPNVFTNNRLSSTLDTLKPVKDILSDPSKKNENTHGFAALAGHHLDETFKAASYSWEASLGISEADWTDTSKTPFNTAYKTSETFWKYLERPEEAFRQRRFGLGMQGVQALQPPEAIHTAFDWKSLDKKSVVVDVGGGVGTSVLNLVNRYSHINFVVQDLPGVIEDAKKVWAEKNPEAIKDGRVKLEAHDFFASQTHQPAVFFMKQILHDWPDHACAKILTQLRNAAGPDTKLVLMDSIIPFACHDPHANDETYFPGAIPKEAPAPLLANFGAVNALAYHADMVMGLLFNSQERTITHQIQLLRSTGWQVTTVNRQEGDGTFLQGVVAIPIGIN</sequence>
<dbReference type="PANTHER" id="PTHR43712">
    <property type="entry name" value="PUTATIVE (AFU_ORTHOLOGUE AFUA_4G14580)-RELATED"/>
    <property type="match status" value="1"/>
</dbReference>
<protein>
    <recommendedName>
        <fullName evidence="4">O-methyltransferase C-terminal domain-containing protein</fullName>
    </recommendedName>
</protein>
<evidence type="ECO:0000259" key="4">
    <source>
        <dbReference type="Pfam" id="PF00891"/>
    </source>
</evidence>
<dbReference type="PROSITE" id="PS51683">
    <property type="entry name" value="SAM_OMT_II"/>
    <property type="match status" value="1"/>
</dbReference>
<comment type="caution">
    <text evidence="5">The sequence shown here is derived from an EMBL/GenBank/DDBJ whole genome shotgun (WGS) entry which is preliminary data.</text>
</comment>
<dbReference type="InterPro" id="IPR016461">
    <property type="entry name" value="COMT-like"/>
</dbReference>
<gene>
    <name evidence="5" type="ORF">HGRIS_006959</name>
</gene>
<organism evidence="5 6">
    <name type="scientific">Hohenbuehelia grisea</name>
    <dbReference type="NCBI Taxonomy" id="104357"/>
    <lineage>
        <taxon>Eukaryota</taxon>
        <taxon>Fungi</taxon>
        <taxon>Dikarya</taxon>
        <taxon>Basidiomycota</taxon>
        <taxon>Agaricomycotina</taxon>
        <taxon>Agaricomycetes</taxon>
        <taxon>Agaricomycetidae</taxon>
        <taxon>Agaricales</taxon>
        <taxon>Pleurotineae</taxon>
        <taxon>Pleurotaceae</taxon>
        <taxon>Hohenbuehelia</taxon>
    </lineage>
</organism>
<keyword evidence="2" id="KW-0808">Transferase</keyword>
<dbReference type="Proteomes" id="UP001556367">
    <property type="component" value="Unassembled WGS sequence"/>
</dbReference>
<keyword evidence="1" id="KW-0489">Methyltransferase</keyword>
<dbReference type="EMBL" id="JASNQZ010000010">
    <property type="protein sequence ID" value="KAL0952726.1"/>
    <property type="molecule type" value="Genomic_DNA"/>
</dbReference>
<dbReference type="InterPro" id="IPR036388">
    <property type="entry name" value="WH-like_DNA-bd_sf"/>
</dbReference>
<evidence type="ECO:0000313" key="5">
    <source>
        <dbReference type="EMBL" id="KAL0952726.1"/>
    </source>
</evidence>
<feature type="domain" description="O-methyltransferase C-terminal" evidence="4">
    <location>
        <begin position="210"/>
        <end position="388"/>
    </location>
</feature>
<keyword evidence="6" id="KW-1185">Reference proteome</keyword>
<dbReference type="Pfam" id="PF00891">
    <property type="entry name" value="Methyltransf_2"/>
    <property type="match status" value="1"/>
</dbReference>
<dbReference type="Gene3D" id="1.10.10.10">
    <property type="entry name" value="Winged helix-like DNA-binding domain superfamily/Winged helix DNA-binding domain"/>
    <property type="match status" value="1"/>
</dbReference>
<dbReference type="PANTHER" id="PTHR43712:SF2">
    <property type="entry name" value="O-METHYLTRANSFERASE CICE"/>
    <property type="match status" value="1"/>
</dbReference>
<evidence type="ECO:0000256" key="1">
    <source>
        <dbReference type="ARBA" id="ARBA00022603"/>
    </source>
</evidence>
<reference evidence="6" key="1">
    <citation type="submission" date="2024-06" db="EMBL/GenBank/DDBJ databases">
        <title>Multi-omics analyses provide insights into the biosynthesis of the anticancer antibiotic pleurotin in Hohenbuehelia grisea.</title>
        <authorList>
            <person name="Weaver J.A."/>
            <person name="Alberti F."/>
        </authorList>
    </citation>
    <scope>NUCLEOTIDE SEQUENCE [LARGE SCALE GENOMIC DNA]</scope>
    <source>
        <strain evidence="6">T-177</strain>
    </source>
</reference>
<dbReference type="InterPro" id="IPR036390">
    <property type="entry name" value="WH_DNA-bd_sf"/>
</dbReference>
<dbReference type="InterPro" id="IPR001077">
    <property type="entry name" value="COMT_C"/>
</dbReference>
<evidence type="ECO:0000256" key="2">
    <source>
        <dbReference type="ARBA" id="ARBA00022679"/>
    </source>
</evidence>
<dbReference type="Gene3D" id="3.40.50.150">
    <property type="entry name" value="Vaccinia Virus protein VP39"/>
    <property type="match status" value="1"/>
</dbReference>
<proteinExistence type="predicted"/>
<name>A0ABR3JAK3_9AGAR</name>
<keyword evidence="3" id="KW-0949">S-adenosyl-L-methionine</keyword>
<evidence type="ECO:0000256" key="3">
    <source>
        <dbReference type="ARBA" id="ARBA00022691"/>
    </source>
</evidence>